<dbReference type="GO" id="GO:0005634">
    <property type="term" value="C:nucleus"/>
    <property type="evidence" value="ECO:0007669"/>
    <property type="project" value="UniProtKB-SubCell"/>
</dbReference>
<sequence>MVLKNYIWKIIKVIFIINYLISFIISGLIVAIISFILYISLGFVYLDLYRIYIVNATYTIWCQLTFLIRVWSRSEINIVVKEHFEINGKHLKKALFLIMNHSYDLDWLFMWCLAEKESFLGNSKVIMKDSVKYIPVIGWLMYLSEMIFVKRNWRNDESILKKRLNLVKHYPNGYKVALLLCPEGTRFTREKQLNQLDFCLKNNKPTYKNLLSPRTRGFYHCAKIMKNDLHKIYDITIIFDVNYANPTVMNVFKANKSKCYIFIDFHDPSTVPTNSEECCSKWMFDLFRNKDEIMDRFHAKGIDGFSNHIVKPVESQVTGRKPKCARCRNHGVKNWLKGHKKICPYRNCSCSNCLLIVERQRVMAAQVALRRSQDTKTKNKIWSPVELIQNNSPKKNTSIYSVISAYKDCDYGSCYPATGDLLIGRESQLTTSSTCGLKNPARYCILSHLKHRKKCFVCDSRKLNSNYRIENIVSRLSKVDVEMGDYSVKDSNKEEDGDEYKSNSEYYSDPYTRDYNFGYSPYSNNKKWWQSESGVENVTIRLDLEAEFHFTHLVLTFKTFRPASMLIERSYDFGKSWNVYRYFAADCSHYFPKISSSVVRNISDVVCEEKYSQIEPSTGAQVVFRALPPSNEISNPYSKEVQNLIKITNLRINFTALHTLGDDILDLDRTDANEKYYYAISNAVIRGSCSCYGHAEKCMPMQGMRDNPNMVHGKCQCTHHTTGYNCEKCEDFYRDLPWMPAHGKRKNACRRCNCNRHAQRCFFDPAVYKASGMISGGICDSCEHNTMGVNCEKCKPFYYRDSVVPMSHQFACVPCDCHIIGSLYDGECDGETNKELNSIAGKCHCKTNVTGHKCDMCKDGFWNLSQDNINGCESCKCNLIGTYRNLGCDKTTGYCRCKRFVSGVKCDQCIQNYWGLSDSTNGCKPCNCDFGGSIDNYCDISTGQCNCRNGLMMRQCNQVVPRYFVPGIDYLMSELEMSIKKKNTFIVYMTGNLFSSNQLYYDTRQNLSSYYTGYGMLGVENNAEIYTALKRVPQSNYYDIIVRYKYKVNKNNDSQYHNSLQFRYGRIFIGGDIVPLDQVQVSIYDNTNGDKKLIHEENVTLYSDSNYAPIFTNAFLEESRYYEMETFISNAHLYKGDREHYLLFDSVILVPRIVNINFPQMFEYTERALTEFNHRRCFLNQVSLPKTPDVVCNRLIHSFNSVIYDGALSCNCDETGSISLICSSLGGKCKCKSYVINRRCDQCAPGYYGFGTGGCLDCGCNKFGSISSICFEQTGQCHCKPNIMSLQCDKCIIGYWNFPNCFPCDCNGRTAECDQLTGECLNCKRNTTGSKCHKCQEQYYQHPDDIIEDGCRPCLCPKGETSFVQHAYGCNYNNVEKKVDCLCLEGYTGIYCEGCKINHYGYPAKRNGTCTACLCNRNIDRSIPNSCDYNSGKCIKCLFNTTGDKCQYCKNGYFGNSFTQNCQPCNCTDWGTDDSEYCNQIDGKCKCLNHIVGKTCNQPELEYYHKNNTIGVIPCDCDLNGSNSKMCNINTGQCECNEFRGGLNCQFCKDGLWGDPNVECKPCNCSEEGSLDLQCDRTNGNCPCKISIMGTKCDMCAKGYFGKAPKCLKCHDCYENWNNIESQSIKIQEIEQESLRSLYRTEFDKVESGIKSLEDYLQTKNVTIKDRDHVNKKLSVLRVAMKSEIMVKGVFDLTNKTKILNAKMQIVADRHINVATESLKNYNVQFQNISNWFDNSLPHLMKETDRLKSEYVYILEKNEPYIKKLINDTLNIDLCKNVKLEKAKLSKLNKLMCNSETLVCKGNQVCSSINCDTCGGEMCTEGLSSKSDISEKLIKKNREKISNKRSELKIHQNKLNNTITEFNNSKYNINLFLNNYNEFIERLNLLIENSQKLIDRSKKFDMTSYLQKLGQVVKISNTIKNDTFSLNENELKKLIDGITQTAKSIENVGYVLAQTKNVIKKTENLKKKSLEYK</sequence>
<keyword evidence="8" id="KW-0084">Basement membrane</keyword>
<organism evidence="23 24">
    <name type="scientific">Intoshia linei</name>
    <dbReference type="NCBI Taxonomy" id="1819745"/>
    <lineage>
        <taxon>Eukaryota</taxon>
        <taxon>Metazoa</taxon>
        <taxon>Spiralia</taxon>
        <taxon>Lophotrochozoa</taxon>
        <taxon>Mesozoa</taxon>
        <taxon>Orthonectida</taxon>
        <taxon>Rhopaluridae</taxon>
        <taxon>Intoshia</taxon>
    </lineage>
</organism>
<feature type="disulfide bond" evidence="17">
    <location>
        <begin position="1258"/>
        <end position="1270"/>
    </location>
</feature>
<evidence type="ECO:0000256" key="11">
    <source>
        <dbReference type="ARBA" id="ARBA00023125"/>
    </source>
</evidence>
<comment type="caution">
    <text evidence="17">Lacks conserved residue(s) required for the propagation of feature annotation.</text>
</comment>
<feature type="domain" description="Laminin EGF-like" evidence="19">
    <location>
        <begin position="1258"/>
        <end position="1303"/>
    </location>
</feature>
<feature type="disulfide bond" evidence="17">
    <location>
        <begin position="1536"/>
        <end position="1545"/>
    </location>
</feature>
<dbReference type="GO" id="GO:0043565">
    <property type="term" value="F:sequence-specific DNA binding"/>
    <property type="evidence" value="ECO:0007669"/>
    <property type="project" value="InterPro"/>
</dbReference>
<keyword evidence="15 17" id="KW-0424">Laminin EGF-like domain</keyword>
<feature type="disulfide bond" evidence="17">
    <location>
        <begin position="1260"/>
        <end position="1277"/>
    </location>
</feature>
<evidence type="ECO:0000256" key="18">
    <source>
        <dbReference type="SAM" id="Phobius"/>
    </source>
</evidence>
<dbReference type="FunFam" id="2.10.25.10:FF:000209">
    <property type="entry name" value="Laminin subunit alpha 5"/>
    <property type="match status" value="1"/>
</dbReference>
<feature type="disulfide bond" evidence="17">
    <location>
        <begin position="1231"/>
        <end position="1240"/>
    </location>
</feature>
<dbReference type="Pfam" id="PF21199">
    <property type="entry name" value="LAMININ_IV_B"/>
    <property type="match status" value="1"/>
</dbReference>
<protein>
    <submittedName>
        <fullName evidence="23">Uncharacterized protein</fullName>
    </submittedName>
</protein>
<feature type="disulfide bond" evidence="17">
    <location>
        <begin position="1210"/>
        <end position="1222"/>
    </location>
</feature>
<keyword evidence="18" id="KW-1133">Transmembrane helix</keyword>
<keyword evidence="2" id="KW-0964">Secreted</keyword>
<feature type="disulfide bond" evidence="17">
    <location>
        <begin position="1517"/>
        <end position="1534"/>
    </location>
</feature>
<evidence type="ECO:0000259" key="21">
    <source>
        <dbReference type="PROSITE" id="PS51116"/>
    </source>
</evidence>
<name>A0A177B0E4_9BILA</name>
<dbReference type="GO" id="GO:0006355">
    <property type="term" value="P:regulation of DNA-templated transcription"/>
    <property type="evidence" value="ECO:0007669"/>
    <property type="project" value="InterPro"/>
</dbReference>
<dbReference type="OrthoDB" id="5985440at2759"/>
<dbReference type="SUPFAM" id="SSF57196">
    <property type="entry name" value="EGF/Laminin"/>
    <property type="match status" value="12"/>
</dbReference>
<evidence type="ECO:0000259" key="22">
    <source>
        <dbReference type="PROSITE" id="PS51117"/>
    </source>
</evidence>
<dbReference type="Pfam" id="PF00053">
    <property type="entry name" value="EGF_laminin"/>
    <property type="match status" value="11"/>
</dbReference>
<evidence type="ECO:0000256" key="14">
    <source>
        <dbReference type="ARBA" id="ARBA00023242"/>
    </source>
</evidence>
<feature type="domain" description="Laminin N-terminal" evidence="22">
    <location>
        <begin position="410"/>
        <end position="688"/>
    </location>
</feature>
<evidence type="ECO:0000256" key="12">
    <source>
        <dbReference type="ARBA" id="ARBA00023157"/>
    </source>
</evidence>
<dbReference type="PANTHER" id="PTHR10574">
    <property type="entry name" value="NETRIN/LAMININ-RELATED"/>
    <property type="match status" value="1"/>
</dbReference>
<keyword evidence="18" id="KW-0812">Transmembrane</keyword>
<dbReference type="PROSITE" id="PS40000">
    <property type="entry name" value="DM_1"/>
    <property type="match status" value="1"/>
</dbReference>
<feature type="disulfide bond" evidence="17">
    <location>
        <begin position="1584"/>
        <end position="1593"/>
    </location>
</feature>
<dbReference type="Pfam" id="PF01553">
    <property type="entry name" value="Acyltransferase"/>
    <property type="match status" value="1"/>
</dbReference>
<dbReference type="GO" id="GO:0046872">
    <property type="term" value="F:metal ion binding"/>
    <property type="evidence" value="ECO:0007669"/>
    <property type="project" value="UniProtKB-KW"/>
</dbReference>
<dbReference type="PROSITE" id="PS51117">
    <property type="entry name" value="LAMININ_NTER"/>
    <property type="match status" value="1"/>
</dbReference>
<evidence type="ECO:0000313" key="24">
    <source>
        <dbReference type="Proteomes" id="UP000078046"/>
    </source>
</evidence>
<feature type="domain" description="Laminin EGF-like" evidence="19">
    <location>
        <begin position="1515"/>
        <end position="1562"/>
    </location>
</feature>
<feature type="disulfide bond" evidence="17">
    <location>
        <begin position="1212"/>
        <end position="1229"/>
    </location>
</feature>
<evidence type="ECO:0000256" key="15">
    <source>
        <dbReference type="ARBA" id="ARBA00023292"/>
    </source>
</evidence>
<dbReference type="InterPro" id="IPR008211">
    <property type="entry name" value="Laminin_N"/>
</dbReference>
<dbReference type="Proteomes" id="UP000078046">
    <property type="component" value="Unassembled WGS sequence"/>
</dbReference>
<dbReference type="GO" id="GO:0009888">
    <property type="term" value="P:tissue development"/>
    <property type="evidence" value="ECO:0007669"/>
    <property type="project" value="TreeGrafter"/>
</dbReference>
<keyword evidence="6" id="KW-0677">Repeat</keyword>
<keyword evidence="11 16" id="KW-0238">DNA-binding</keyword>
<dbReference type="FunFam" id="2.10.25.10:FF:000135">
    <property type="entry name" value="Laminin subunit beta 4"/>
    <property type="match status" value="3"/>
</dbReference>
<evidence type="ECO:0000256" key="13">
    <source>
        <dbReference type="ARBA" id="ARBA00023180"/>
    </source>
</evidence>
<evidence type="ECO:0000256" key="8">
    <source>
        <dbReference type="ARBA" id="ARBA00022869"/>
    </source>
</evidence>
<dbReference type="PROSITE" id="PS51116">
    <property type="entry name" value="LAMININ_IVB"/>
    <property type="match status" value="1"/>
</dbReference>
<dbReference type="GO" id="GO:0007155">
    <property type="term" value="P:cell adhesion"/>
    <property type="evidence" value="ECO:0007669"/>
    <property type="project" value="UniProtKB-KW"/>
</dbReference>
<dbReference type="CDD" id="cd00055">
    <property type="entry name" value="EGF_Lam"/>
    <property type="match status" value="13"/>
</dbReference>
<evidence type="ECO:0000256" key="1">
    <source>
        <dbReference type="ARBA" id="ARBA00004302"/>
    </source>
</evidence>
<feature type="disulfide bond" evidence="17">
    <location>
        <begin position="1279"/>
        <end position="1288"/>
    </location>
</feature>
<keyword evidence="13" id="KW-0325">Glycoprotein</keyword>
<feature type="domain" description="Laminin EGF-like" evidence="19">
    <location>
        <begin position="815"/>
        <end position="874"/>
    </location>
</feature>
<keyword evidence="24" id="KW-1185">Reference proteome</keyword>
<dbReference type="Pfam" id="PF24973">
    <property type="entry name" value="EGF_LMN_ATRN"/>
    <property type="match status" value="1"/>
</dbReference>
<dbReference type="InterPro" id="IPR002049">
    <property type="entry name" value="LE_dom"/>
</dbReference>
<dbReference type="SMART" id="SM00301">
    <property type="entry name" value="DM"/>
    <property type="match status" value="1"/>
</dbReference>
<feature type="disulfide bond" evidence="17">
    <location>
        <begin position="1323"/>
        <end position="1332"/>
    </location>
</feature>
<dbReference type="FunFam" id="2.10.25.10:FF:000011">
    <property type="entry name" value="Cadherin EGF LAG seven-pass G-type receptor"/>
    <property type="match status" value="1"/>
</dbReference>
<feature type="domain" description="Laminin EGF-like" evidence="19">
    <location>
        <begin position="1304"/>
        <end position="1353"/>
    </location>
</feature>
<dbReference type="PRINTS" id="PR00011">
    <property type="entry name" value="EGFLAMININ"/>
</dbReference>
<dbReference type="FunFam" id="2.10.25.10:FF:000090">
    <property type="entry name" value="laminin subunit alpha"/>
    <property type="match status" value="1"/>
</dbReference>
<evidence type="ECO:0000256" key="16">
    <source>
        <dbReference type="PROSITE-ProRule" id="PRU00070"/>
    </source>
</evidence>
<dbReference type="SMART" id="SM00181">
    <property type="entry name" value="EGF"/>
    <property type="match status" value="6"/>
</dbReference>
<feature type="domain" description="Laminin EGF-like" evidence="19">
    <location>
        <begin position="1563"/>
        <end position="1609"/>
    </location>
</feature>
<dbReference type="FunFam" id="2.10.25.10:FF:000130">
    <property type="entry name" value="Laminin subunit beta 1"/>
    <property type="match status" value="1"/>
</dbReference>
<dbReference type="PANTHER" id="PTHR10574:SF375">
    <property type="entry name" value="LAMININ SUBUNIT BETA-1"/>
    <property type="match status" value="1"/>
</dbReference>
<dbReference type="InterPro" id="IPR050440">
    <property type="entry name" value="Laminin/Netrin_ECM"/>
</dbReference>
<dbReference type="Gene3D" id="4.10.1040.10">
    <property type="entry name" value="DM DNA-binding domain"/>
    <property type="match status" value="1"/>
</dbReference>
<dbReference type="PROSITE" id="PS50027">
    <property type="entry name" value="EGF_LAM_2"/>
    <property type="match status" value="8"/>
</dbReference>
<evidence type="ECO:0000256" key="3">
    <source>
        <dbReference type="ARBA" id="ARBA00022530"/>
    </source>
</evidence>
<gene>
    <name evidence="23" type="ORF">A3Q56_05169</name>
</gene>
<dbReference type="FunFam" id="2.10.25.10:FF:000188">
    <property type="entry name" value="Laminin subunit gamma 2"/>
    <property type="match status" value="1"/>
</dbReference>
<keyword evidence="12 17" id="KW-1015">Disulfide bond</keyword>
<keyword evidence="7 16" id="KW-0862">Zinc</keyword>
<dbReference type="InterPro" id="IPR013015">
    <property type="entry name" value="Laminin_IV_B"/>
</dbReference>
<reference evidence="23 24" key="1">
    <citation type="submission" date="2016-04" db="EMBL/GenBank/DDBJ databases">
        <title>The genome of Intoshia linei affirms orthonectids as highly simplified spiralians.</title>
        <authorList>
            <person name="Mikhailov K.V."/>
            <person name="Slusarev G.S."/>
            <person name="Nikitin M.A."/>
            <person name="Logacheva M.D."/>
            <person name="Penin A."/>
            <person name="Aleoshin V."/>
            <person name="Panchin Y.V."/>
        </authorList>
    </citation>
    <scope>NUCLEOTIDE SEQUENCE [LARGE SCALE GENOMIC DNA]</scope>
    <source>
        <strain evidence="23">Intl2013</strain>
        <tissue evidence="23">Whole animal</tissue>
    </source>
</reference>
<feature type="disulfide bond" evidence="17">
    <location>
        <begin position="1563"/>
        <end position="1575"/>
    </location>
</feature>
<dbReference type="GO" id="GO:0009887">
    <property type="term" value="P:animal organ morphogenesis"/>
    <property type="evidence" value="ECO:0007669"/>
    <property type="project" value="TreeGrafter"/>
</dbReference>
<evidence type="ECO:0000256" key="5">
    <source>
        <dbReference type="ARBA" id="ARBA00022729"/>
    </source>
</evidence>
<feature type="domain" description="Laminin EGF-like" evidence="19">
    <location>
        <begin position="875"/>
        <end position="925"/>
    </location>
</feature>
<dbReference type="FunFam" id="4.10.1040.10:FF:000001">
    <property type="entry name" value="doublesex- and mab-3-related transcription factor 1"/>
    <property type="match status" value="1"/>
</dbReference>
<evidence type="ECO:0000313" key="23">
    <source>
        <dbReference type="EMBL" id="OAF67093.1"/>
    </source>
</evidence>
<evidence type="ECO:0000256" key="6">
    <source>
        <dbReference type="ARBA" id="ARBA00022737"/>
    </source>
</evidence>
<dbReference type="InterPro" id="IPR001275">
    <property type="entry name" value="DM_DNA-bd"/>
</dbReference>
<keyword evidence="3" id="KW-0272">Extracellular matrix</keyword>
<keyword evidence="5" id="KW-0732">Signal</keyword>
<dbReference type="FunFam" id="2.170.300.10:FF:000001">
    <property type="entry name" value="Laminin subunit beta-1"/>
    <property type="match status" value="1"/>
</dbReference>
<dbReference type="CDD" id="cd07990">
    <property type="entry name" value="LPLAT_LCLAT1-like"/>
    <property type="match status" value="1"/>
</dbReference>
<dbReference type="Pfam" id="PF00751">
    <property type="entry name" value="DM"/>
    <property type="match status" value="1"/>
</dbReference>
<feature type="domain" description="Laminin IV type B" evidence="21">
    <location>
        <begin position="965"/>
        <end position="1204"/>
    </location>
</feature>
<dbReference type="Pfam" id="PF16076">
    <property type="entry name" value="Acyltransf_C"/>
    <property type="match status" value="1"/>
</dbReference>
<feature type="disulfide bond" evidence="17">
    <location>
        <begin position="1565"/>
        <end position="1582"/>
    </location>
</feature>
<dbReference type="InterPro" id="IPR000742">
    <property type="entry name" value="EGF"/>
</dbReference>
<evidence type="ECO:0000259" key="19">
    <source>
        <dbReference type="PROSITE" id="PS50027"/>
    </source>
</evidence>
<dbReference type="InterPro" id="IPR036407">
    <property type="entry name" value="DM_DNA-bd_sf"/>
</dbReference>
<keyword evidence="18" id="KW-0472">Membrane</keyword>
<feature type="domain" description="DM" evidence="20">
    <location>
        <begin position="324"/>
        <end position="371"/>
    </location>
</feature>
<feature type="domain" description="Laminin EGF-like" evidence="19">
    <location>
        <begin position="1413"/>
        <end position="1464"/>
    </location>
</feature>
<comment type="caution">
    <text evidence="23">The sequence shown here is derived from an EMBL/GenBank/DDBJ whole genome shotgun (WGS) entry which is preliminary data.</text>
</comment>
<dbReference type="InterPro" id="IPR056863">
    <property type="entry name" value="LMN_ATRN_NET-like_EGF"/>
</dbReference>
<feature type="disulfide bond" evidence="17">
    <location>
        <begin position="897"/>
        <end position="906"/>
    </location>
</feature>
<feature type="transmembrane region" description="Helical" evidence="18">
    <location>
        <begin position="12"/>
        <end position="39"/>
    </location>
</feature>
<keyword evidence="14 16" id="KW-0539">Nucleus</keyword>
<feature type="disulfide bond" evidence="17">
    <location>
        <begin position="1437"/>
        <end position="1446"/>
    </location>
</feature>
<accession>A0A177B0E4</accession>
<dbReference type="PROSITE" id="PS50809">
    <property type="entry name" value="DM_2"/>
    <property type="match status" value="1"/>
</dbReference>
<evidence type="ECO:0000256" key="7">
    <source>
        <dbReference type="ARBA" id="ARBA00022833"/>
    </source>
</evidence>
<feature type="disulfide bond" evidence="17">
    <location>
        <begin position="1515"/>
        <end position="1527"/>
    </location>
</feature>
<feature type="domain" description="Laminin EGF-like" evidence="19">
    <location>
        <begin position="1210"/>
        <end position="1257"/>
    </location>
</feature>
<keyword evidence="9" id="KW-0130">Cell adhesion</keyword>
<keyword evidence="10" id="KW-0175">Coiled coil</keyword>
<dbReference type="InterPro" id="IPR032098">
    <property type="entry name" value="Acyltransf_C"/>
</dbReference>
<dbReference type="GO" id="GO:0005604">
    <property type="term" value="C:basement membrane"/>
    <property type="evidence" value="ECO:0007669"/>
    <property type="project" value="UniProtKB-SubCell"/>
</dbReference>
<dbReference type="Gene3D" id="2.10.25.10">
    <property type="entry name" value="Laminin"/>
    <property type="match status" value="11"/>
</dbReference>
<proteinExistence type="predicted"/>
<dbReference type="SUPFAM" id="SSF69593">
    <property type="entry name" value="Glycerol-3-phosphate (1)-acyltransferase"/>
    <property type="match status" value="1"/>
</dbReference>
<evidence type="ECO:0000256" key="10">
    <source>
        <dbReference type="ARBA" id="ARBA00023054"/>
    </source>
</evidence>
<feature type="DNA-binding region" description="DM" evidence="16">
    <location>
        <begin position="324"/>
        <end position="371"/>
    </location>
</feature>
<dbReference type="InterPro" id="IPR002123">
    <property type="entry name" value="Plipid/glycerol_acylTrfase"/>
</dbReference>
<dbReference type="Pfam" id="PF00055">
    <property type="entry name" value="Laminin_N"/>
    <property type="match status" value="2"/>
</dbReference>
<comment type="subcellular location">
    <subcellularLocation>
        <location evidence="16">Nucleus</location>
    </subcellularLocation>
    <subcellularLocation>
        <location evidence="1">Secreted</location>
        <location evidence="1">Extracellular space</location>
        <location evidence="1">Extracellular matrix</location>
        <location evidence="1">Basement membrane</location>
    </subcellularLocation>
</comment>
<dbReference type="SMART" id="SM00563">
    <property type="entry name" value="PlsC"/>
    <property type="match status" value="1"/>
</dbReference>
<evidence type="ECO:0000256" key="9">
    <source>
        <dbReference type="ARBA" id="ARBA00022889"/>
    </source>
</evidence>
<dbReference type="PROSITE" id="PS01248">
    <property type="entry name" value="EGF_LAM_1"/>
    <property type="match status" value="4"/>
</dbReference>
<dbReference type="Gene3D" id="2.60.120.260">
    <property type="entry name" value="Galactose-binding domain-like"/>
    <property type="match status" value="1"/>
</dbReference>
<dbReference type="SMART" id="SM00180">
    <property type="entry name" value="EGF_Lam"/>
    <property type="match status" value="13"/>
</dbReference>
<evidence type="ECO:0000256" key="17">
    <source>
        <dbReference type="PROSITE-ProRule" id="PRU00460"/>
    </source>
</evidence>
<feature type="disulfide bond" evidence="17">
    <location>
        <begin position="845"/>
        <end position="854"/>
    </location>
</feature>
<dbReference type="Gene3D" id="2.170.300.10">
    <property type="entry name" value="Tie2 ligand-binding domain superfamily"/>
    <property type="match status" value="1"/>
</dbReference>
<dbReference type="EMBL" id="LWCA01000747">
    <property type="protein sequence ID" value="OAF67093.1"/>
    <property type="molecule type" value="Genomic_DNA"/>
</dbReference>
<feature type="disulfide bond" evidence="17">
    <location>
        <begin position="909"/>
        <end position="923"/>
    </location>
</feature>
<evidence type="ECO:0000256" key="2">
    <source>
        <dbReference type="ARBA" id="ARBA00022525"/>
    </source>
</evidence>
<keyword evidence="4 16" id="KW-0479">Metal-binding</keyword>
<dbReference type="GO" id="GO:0016746">
    <property type="term" value="F:acyltransferase activity"/>
    <property type="evidence" value="ECO:0007669"/>
    <property type="project" value="InterPro"/>
</dbReference>
<dbReference type="SUPFAM" id="SSF82927">
    <property type="entry name" value="Cysteine-rich DNA binding domain, (DM domain)"/>
    <property type="match status" value="1"/>
</dbReference>
<evidence type="ECO:0000256" key="4">
    <source>
        <dbReference type="ARBA" id="ARBA00022723"/>
    </source>
</evidence>
<evidence type="ECO:0000259" key="20">
    <source>
        <dbReference type="PROSITE" id="PS50809"/>
    </source>
</evidence>
<dbReference type="SMART" id="SM00136">
    <property type="entry name" value="LamNT"/>
    <property type="match status" value="1"/>
</dbReference>